<name>A0ABT1YX95_9RHOB</name>
<dbReference type="EMBL" id="JANKJG010000001">
    <property type="protein sequence ID" value="MCR8825496.1"/>
    <property type="molecule type" value="Genomic_DNA"/>
</dbReference>
<comment type="caution">
    <text evidence="2">The sequence shown here is derived from an EMBL/GenBank/DDBJ whole genome shotgun (WGS) entry which is preliminary data.</text>
</comment>
<protein>
    <submittedName>
        <fullName evidence="2">Uncharacterized protein</fullName>
    </submittedName>
</protein>
<evidence type="ECO:0000313" key="3">
    <source>
        <dbReference type="Proteomes" id="UP001165396"/>
    </source>
</evidence>
<feature type="compositionally biased region" description="Basic and acidic residues" evidence="1">
    <location>
        <begin position="34"/>
        <end position="54"/>
    </location>
</feature>
<reference evidence="2" key="1">
    <citation type="submission" date="2022-07" db="EMBL/GenBank/DDBJ databases">
        <title>Pseudosulfitobacter sp. strain AP-MA-4, whole genome sequence.</title>
        <authorList>
            <person name="Jiang Y."/>
        </authorList>
    </citation>
    <scope>NUCLEOTIDE SEQUENCE</scope>
    <source>
        <strain evidence="2">AP-MA-4</strain>
    </source>
</reference>
<organism evidence="2 3">
    <name type="scientific">Pseudosulfitobacter koreensis</name>
    <dbReference type="NCBI Taxonomy" id="2968472"/>
    <lineage>
        <taxon>Bacteria</taxon>
        <taxon>Pseudomonadati</taxon>
        <taxon>Pseudomonadota</taxon>
        <taxon>Alphaproteobacteria</taxon>
        <taxon>Rhodobacterales</taxon>
        <taxon>Roseobacteraceae</taxon>
        <taxon>Pseudosulfitobacter</taxon>
    </lineage>
</organism>
<accession>A0ABT1YX95</accession>
<feature type="region of interest" description="Disordered" evidence="1">
    <location>
        <begin position="26"/>
        <end position="54"/>
    </location>
</feature>
<keyword evidence="3" id="KW-1185">Reference proteome</keyword>
<evidence type="ECO:0000313" key="2">
    <source>
        <dbReference type="EMBL" id="MCR8825496.1"/>
    </source>
</evidence>
<sequence>MSLDMLIFGLLALILVAVVIFATTGRRSGQQHSSEFDPTEKFAQLRDKGRSNFR</sequence>
<dbReference type="Proteomes" id="UP001165396">
    <property type="component" value="Unassembled WGS sequence"/>
</dbReference>
<gene>
    <name evidence="2" type="ORF">NTA49_02990</name>
</gene>
<proteinExistence type="predicted"/>
<evidence type="ECO:0000256" key="1">
    <source>
        <dbReference type="SAM" id="MobiDB-lite"/>
    </source>
</evidence>
<dbReference type="RefSeq" id="WP_258293164.1">
    <property type="nucleotide sequence ID" value="NZ_JANKJG010000001.1"/>
</dbReference>